<dbReference type="GO" id="GO:0003852">
    <property type="term" value="F:2-isopropylmalate synthase activity"/>
    <property type="evidence" value="ECO:0007669"/>
    <property type="project" value="InterPro"/>
</dbReference>
<dbReference type="Pfam" id="PF22617">
    <property type="entry name" value="HCS_D2"/>
    <property type="match status" value="1"/>
</dbReference>
<evidence type="ECO:0000256" key="5">
    <source>
        <dbReference type="ARBA" id="ARBA00022679"/>
    </source>
</evidence>
<keyword evidence="6" id="KW-0464">Manganese</keyword>
<dbReference type="PANTHER" id="PTHR10277">
    <property type="entry name" value="HOMOCITRATE SYNTHASE-RELATED"/>
    <property type="match status" value="1"/>
</dbReference>
<dbReference type="InterPro" id="IPR054691">
    <property type="entry name" value="LeuA/HCS_post-cat"/>
</dbReference>
<keyword evidence="4" id="KW-0028">Amino-acid biosynthesis</keyword>
<dbReference type="SUPFAM" id="SSF110921">
    <property type="entry name" value="2-isopropylmalate synthase LeuA, allosteric (dimerisation) domain"/>
    <property type="match status" value="1"/>
</dbReference>
<dbReference type="STRING" id="454.Lisr_2138"/>
<dbReference type="InterPro" id="IPR036230">
    <property type="entry name" value="LeuA_allosteric_dom_sf"/>
</dbReference>
<dbReference type="Pfam" id="PF08502">
    <property type="entry name" value="LeuA_dimer"/>
    <property type="match status" value="1"/>
</dbReference>
<dbReference type="SUPFAM" id="SSF51569">
    <property type="entry name" value="Aldolase"/>
    <property type="match status" value="1"/>
</dbReference>
<dbReference type="InterPro" id="IPR050073">
    <property type="entry name" value="2-IPM_HCS-like"/>
</dbReference>
<organism evidence="9 10">
    <name type="scientific">Legionella israelensis</name>
    <dbReference type="NCBI Taxonomy" id="454"/>
    <lineage>
        <taxon>Bacteria</taxon>
        <taxon>Pseudomonadati</taxon>
        <taxon>Pseudomonadota</taxon>
        <taxon>Gammaproteobacteria</taxon>
        <taxon>Legionellales</taxon>
        <taxon>Legionellaceae</taxon>
        <taxon>Legionella</taxon>
    </lineage>
</organism>
<keyword evidence="9" id="KW-0012">Acyltransferase</keyword>
<dbReference type="UniPathway" id="UPA00048">
    <property type="reaction ID" value="UER00070"/>
</dbReference>
<dbReference type="OrthoDB" id="9803573at2"/>
<dbReference type="SMART" id="SM00917">
    <property type="entry name" value="LeuA_dimer"/>
    <property type="match status" value="1"/>
</dbReference>
<dbReference type="InterPro" id="IPR013785">
    <property type="entry name" value="Aldolase_TIM"/>
</dbReference>
<evidence type="ECO:0000313" key="9">
    <source>
        <dbReference type="EMBL" id="KTD18509.1"/>
    </source>
</evidence>
<comment type="similarity">
    <text evidence="1">Belongs to the alpha-IPM synthase/homocitrate synthase family. LeuA type 1 subfamily.</text>
</comment>
<dbReference type="EMBL" id="LNYH01000125">
    <property type="protein sequence ID" value="KTD18509.1"/>
    <property type="molecule type" value="Genomic_DNA"/>
</dbReference>
<dbReference type="Gene3D" id="3.20.20.70">
    <property type="entry name" value="Aldolase class I"/>
    <property type="match status" value="1"/>
</dbReference>
<dbReference type="GO" id="GO:0009098">
    <property type="term" value="P:L-leucine biosynthetic process"/>
    <property type="evidence" value="ECO:0007669"/>
    <property type="project" value="UniProtKB-UniPathway"/>
</dbReference>
<name>A0A0W0VF49_9GAMM</name>
<dbReference type="InterPro" id="IPR013709">
    <property type="entry name" value="2-isopropylmalate_synth_dimer"/>
</dbReference>
<reference evidence="9 10" key="1">
    <citation type="submission" date="2015-11" db="EMBL/GenBank/DDBJ databases">
        <title>Genomic analysis of 38 Legionella species identifies large and diverse effector repertoires.</title>
        <authorList>
            <person name="Burstein D."/>
            <person name="Amaro F."/>
            <person name="Zusman T."/>
            <person name="Lifshitz Z."/>
            <person name="Cohen O."/>
            <person name="Gilbert J.A."/>
            <person name="Pupko T."/>
            <person name="Shuman H.A."/>
            <person name="Segal G."/>
        </authorList>
    </citation>
    <scope>NUCLEOTIDE SEQUENCE [LARGE SCALE GENOMIC DNA]</scope>
    <source>
        <strain evidence="9 10">Bercovier 4</strain>
    </source>
</reference>
<feature type="domain" description="Pyruvate carboxyltransferase" evidence="8">
    <location>
        <begin position="7"/>
        <end position="292"/>
    </location>
</feature>
<evidence type="ECO:0000256" key="7">
    <source>
        <dbReference type="ARBA" id="ARBA00023304"/>
    </source>
</evidence>
<evidence type="ECO:0000256" key="6">
    <source>
        <dbReference type="ARBA" id="ARBA00023211"/>
    </source>
</evidence>
<evidence type="ECO:0000256" key="3">
    <source>
        <dbReference type="ARBA" id="ARBA00022430"/>
    </source>
</evidence>
<dbReference type="Gene3D" id="3.30.160.270">
    <property type="match status" value="1"/>
</dbReference>
<keyword evidence="3" id="KW-0432">Leucine biosynthesis</keyword>
<dbReference type="PATRIC" id="fig|454.4.peg.2334"/>
<evidence type="ECO:0000259" key="8">
    <source>
        <dbReference type="PROSITE" id="PS50991"/>
    </source>
</evidence>
<evidence type="ECO:0000256" key="2">
    <source>
        <dbReference type="ARBA" id="ARBA00018198"/>
    </source>
</evidence>
<keyword evidence="10" id="KW-1185">Reference proteome</keyword>
<dbReference type="PROSITE" id="PS50991">
    <property type="entry name" value="PYR_CT"/>
    <property type="match status" value="1"/>
</dbReference>
<dbReference type="InterPro" id="IPR000891">
    <property type="entry name" value="PYR_CT"/>
</dbReference>
<keyword evidence="5 9" id="KW-0808">Transferase</keyword>
<accession>A0A0W0VF49</accession>
<dbReference type="AlphaFoldDB" id="A0A0W0VF49"/>
<evidence type="ECO:0000256" key="1">
    <source>
        <dbReference type="ARBA" id="ARBA00009396"/>
    </source>
</evidence>
<evidence type="ECO:0000313" key="10">
    <source>
        <dbReference type="Proteomes" id="UP000054761"/>
    </source>
</evidence>
<comment type="caution">
    <text evidence="9">The sequence shown here is derived from an EMBL/GenBank/DDBJ whole genome shotgun (WGS) entry which is preliminary data.</text>
</comment>
<keyword evidence="7" id="KW-0100">Branched-chain amino acid biosynthesis</keyword>
<sequence length="536" mass="59718">MKKKERIYIFDTTLRDGQQSPGAGMSFEDNIKYTEYADALGIDVLEAGFPAASQYDFEIVQSIAKHMAQRKSNMTIAALCQLREEQIIRTMKALEPSLVLNKARLHTYVPVDPNLMRASLGKSNSNCLQIIENIYRYISLATSNGFEVEFSAEGYSRMQGNFDFTTDAIRAAVSAGATVINCPDTIGGASRWQKDYFVWNMNKHADIIKKEFPQQEVTWSAHCHNDFGLSLDNSINAIVHGPARQIEGCMNGVGERAGNAALEQCIMLIDQFGRDMHSDHEFYTDINLQKLSEISDFIAQKMLSRQPHWPITGQNAARHSSGGHTNAILKNPLAYQPFDPKQIGQEVSFIFGPLSGGNHAKHIIEKNGYRCETNEKVSIAQGIKDKYPNRRKGITDEEVIKGYKFIKSPIKLEGIEYSKNESGHMTLKIHGTFFSKNGIVIKNISENSALAALDKAVKAYFPLIEITDYRSNSCAGNDVNAKCMSTVIVSIAGQDNFIGKAIDSDIHISALKAYIDAVNQAYVEANYQVFEEVRYG</sequence>
<dbReference type="Pfam" id="PF00682">
    <property type="entry name" value="HMGL-like"/>
    <property type="match status" value="1"/>
</dbReference>
<evidence type="ECO:0000256" key="4">
    <source>
        <dbReference type="ARBA" id="ARBA00022605"/>
    </source>
</evidence>
<gene>
    <name evidence="9" type="primary">leuA</name>
    <name evidence="9" type="ORF">Lisr_2138</name>
</gene>
<dbReference type="PANTHER" id="PTHR10277:SF9">
    <property type="entry name" value="2-ISOPROPYLMALATE SYNTHASE 1, CHLOROPLASTIC-RELATED"/>
    <property type="match status" value="1"/>
</dbReference>
<dbReference type="Proteomes" id="UP000054761">
    <property type="component" value="Unassembled WGS sequence"/>
</dbReference>
<protein>
    <recommendedName>
        <fullName evidence="2">2-isopropylmalate synthase</fullName>
    </recommendedName>
</protein>
<proteinExistence type="inferred from homology"/>
<dbReference type="RefSeq" id="WP_058502446.1">
    <property type="nucleotide sequence ID" value="NZ_CAAAJA010000089.1"/>
</dbReference>